<feature type="chain" id="PRO_5045030003" description="DUF3466 family protein" evidence="1">
    <location>
        <begin position="31"/>
        <end position="614"/>
    </location>
</feature>
<keyword evidence="1" id="KW-0732">Signal</keyword>
<evidence type="ECO:0000256" key="1">
    <source>
        <dbReference type="SAM" id="SignalP"/>
    </source>
</evidence>
<feature type="signal peptide" evidence="1">
    <location>
        <begin position="1"/>
        <end position="30"/>
    </location>
</feature>
<evidence type="ECO:0000313" key="5">
    <source>
        <dbReference type="Proteomes" id="UP001157046"/>
    </source>
</evidence>
<accession>A0ABQ6J9X8</accession>
<dbReference type="EMBL" id="BSUY01000003">
    <property type="protein sequence ID" value="GMA84569.1"/>
    <property type="molecule type" value="Genomic_DNA"/>
</dbReference>
<evidence type="ECO:0000313" key="2">
    <source>
        <dbReference type="EMBL" id="GMA81697.1"/>
    </source>
</evidence>
<evidence type="ECO:0000313" key="3">
    <source>
        <dbReference type="EMBL" id="GMA84569.1"/>
    </source>
</evidence>
<dbReference type="Proteomes" id="UP001157046">
    <property type="component" value="Unassembled WGS sequence"/>
</dbReference>
<keyword evidence="5" id="KW-1185">Reference proteome</keyword>
<reference evidence="3" key="3">
    <citation type="submission" date="2023-02" db="EMBL/GenBank/DDBJ databases">
        <authorList>
            <person name="Sun Q."/>
            <person name="Mori K."/>
        </authorList>
    </citation>
    <scope>NUCLEOTIDE SEQUENCE</scope>
    <source>
        <strain evidence="3">NBRC 102030</strain>
    </source>
</reference>
<dbReference type="EMBL" id="BSUY01000001">
    <property type="protein sequence ID" value="GMA81697.1"/>
    <property type="molecule type" value="Genomic_DNA"/>
</dbReference>
<dbReference type="Pfam" id="PF11949">
    <property type="entry name" value="DUF3466"/>
    <property type="match status" value="1"/>
</dbReference>
<dbReference type="EMBL" id="BSUY01000004">
    <property type="protein sequence ID" value="GMA84642.1"/>
    <property type="molecule type" value="Genomic_DNA"/>
</dbReference>
<reference evidence="3" key="1">
    <citation type="journal article" date="2014" name="Int. J. Syst. Evol. Microbiol.">
        <title>Complete genome of a new Firmicutes species belonging to the dominant human colonic microbiota ('Ruminococcus bicirculans') reveals two chromosomes and a selective capacity to utilize plant glucans.</title>
        <authorList>
            <consortium name="NISC Comparative Sequencing Program"/>
            <person name="Wegmann U."/>
            <person name="Louis P."/>
            <person name="Goesmann A."/>
            <person name="Henrissat B."/>
            <person name="Duncan S.H."/>
            <person name="Flint H.J."/>
        </authorList>
    </citation>
    <scope>NUCLEOTIDE SEQUENCE</scope>
    <source>
        <strain evidence="3">NBRC 102030</strain>
    </source>
</reference>
<comment type="caution">
    <text evidence="3">The sequence shown here is derived from an EMBL/GenBank/DDBJ whole genome shotgun (WGS) entry which is preliminary data.</text>
</comment>
<proteinExistence type="predicted"/>
<sequence>MGIELMKSTLDKALSLVALGVLGVLNSAHAAPVYEIVNLDNYDLLGTLEGTRNGYALGINANDELVGISKGKKKLSTSDVEDGIIDIEDGIAPEETITYSITEAIVANNFAFTAAQNGATGAWLPTFDSINGTTQPSDTTVINSVDTFYYGINDAGIKVGNMTAPEKKVDNTATTNVADDYWYYRDYEFRGIAKQGDTEIPLIPPYTQFVKDDKTVELGGWSAASAVNNNNLVAGYASTAISKYGSDRVTNCLGTDNTLPLDICVQREQYPNASGTRNIQYQTRAYVWQIDNNIAIGTPLPLGFTPAADDTVTYTAQAIGLNNAGVAVGRSHVYRYGDTRNLRQDAAYWAKDANGEYQYHWIPVRDNDVNSSTAYAINDNGLVVGSYRSYIQGYARDKFFYFDSTQADATIVTPNDFAAKTSDLSSKPKDINNKGQVVGYIETTYDKEKPRPKAGFLYDKPTDEFSNINTLLTCESKGYEKNSDGNWARHQVEIQDGSGKQLQYNADIVVVEGASINEEGTIVGTAFIRKPAYQFDKNGKVIIGDNGLPLFELNGNGDPVTAYLPRMVVLKPATSGVACTVEDNADKGNYERKGAASLAWLFALPLLWFRRRIR</sequence>
<evidence type="ECO:0008006" key="6">
    <source>
        <dbReference type="Google" id="ProtNLM"/>
    </source>
</evidence>
<evidence type="ECO:0000313" key="4">
    <source>
        <dbReference type="EMBL" id="GMA84642.1"/>
    </source>
</evidence>
<organism evidence="3 5">
    <name type="scientific">Shewanella glacialipiscicola</name>
    <dbReference type="NCBI Taxonomy" id="614069"/>
    <lineage>
        <taxon>Bacteria</taxon>
        <taxon>Pseudomonadati</taxon>
        <taxon>Pseudomonadota</taxon>
        <taxon>Gammaproteobacteria</taxon>
        <taxon>Alteromonadales</taxon>
        <taxon>Shewanellaceae</taxon>
        <taxon>Shewanella</taxon>
    </lineage>
</organism>
<gene>
    <name evidence="2" type="ORF">GCM10025855_12300</name>
    <name evidence="3" type="ORF">GCM10025855_41030</name>
    <name evidence="4" type="ORF">GCM10025855_41770</name>
</gene>
<dbReference type="InterPro" id="IPR022562">
    <property type="entry name" value="DUF3466"/>
</dbReference>
<name>A0ABQ6J9X8_9GAMM</name>
<reference evidence="5" key="2">
    <citation type="journal article" date="2019" name="Int. J. Syst. Evol. Microbiol.">
        <title>The Global Catalogue of Microorganisms (GCM) 10K type strain sequencing project: providing services to taxonomists for standard genome sequencing and annotation.</title>
        <authorList>
            <consortium name="The Broad Institute Genomics Platform"/>
            <consortium name="The Broad Institute Genome Sequencing Center for Infectious Disease"/>
            <person name="Wu L."/>
            <person name="Ma J."/>
        </authorList>
    </citation>
    <scope>NUCLEOTIDE SEQUENCE [LARGE SCALE GENOMIC DNA]</scope>
    <source>
        <strain evidence="5">NBRC 102030</strain>
    </source>
</reference>
<protein>
    <recommendedName>
        <fullName evidence="6">DUF3466 family protein</fullName>
    </recommendedName>
</protein>